<evidence type="ECO:0000256" key="1">
    <source>
        <dbReference type="ARBA" id="ARBA00023172"/>
    </source>
</evidence>
<dbReference type="Gene3D" id="1.10.443.10">
    <property type="entry name" value="Intergrase catalytic core"/>
    <property type="match status" value="1"/>
</dbReference>
<protein>
    <submittedName>
        <fullName evidence="2">Uncharacterized protein</fullName>
    </submittedName>
</protein>
<organism evidence="2 3">
    <name type="scientific">Symbiodinium pilosum</name>
    <name type="common">Dinoflagellate</name>
    <dbReference type="NCBI Taxonomy" id="2952"/>
    <lineage>
        <taxon>Eukaryota</taxon>
        <taxon>Sar</taxon>
        <taxon>Alveolata</taxon>
        <taxon>Dinophyceae</taxon>
        <taxon>Suessiales</taxon>
        <taxon>Symbiodiniaceae</taxon>
        <taxon>Symbiodinium</taxon>
    </lineage>
</organism>
<dbReference type="InterPro" id="IPR013762">
    <property type="entry name" value="Integrase-like_cat_sf"/>
</dbReference>
<dbReference type="SUPFAM" id="SSF56349">
    <property type="entry name" value="DNA breaking-rejoining enzymes"/>
    <property type="match status" value="1"/>
</dbReference>
<reference evidence="2" key="1">
    <citation type="submission" date="2021-02" db="EMBL/GenBank/DDBJ databases">
        <authorList>
            <person name="Dougan E. K."/>
            <person name="Rhodes N."/>
            <person name="Thang M."/>
            <person name="Chan C."/>
        </authorList>
    </citation>
    <scope>NUCLEOTIDE SEQUENCE</scope>
</reference>
<dbReference type="AlphaFoldDB" id="A0A812TDM3"/>
<proteinExistence type="predicted"/>
<dbReference type="GO" id="GO:0003677">
    <property type="term" value="F:DNA binding"/>
    <property type="evidence" value="ECO:0007669"/>
    <property type="project" value="InterPro"/>
</dbReference>
<gene>
    <name evidence="2" type="ORF">SPIL2461_LOCUS13519</name>
</gene>
<accession>A0A812TDM3</accession>
<dbReference type="EMBL" id="CAJNIZ010029613">
    <property type="protein sequence ID" value="CAE7517473.1"/>
    <property type="molecule type" value="Genomic_DNA"/>
</dbReference>
<dbReference type="OrthoDB" id="422177at2759"/>
<dbReference type="GO" id="GO:0015074">
    <property type="term" value="P:DNA integration"/>
    <property type="evidence" value="ECO:0007669"/>
    <property type="project" value="InterPro"/>
</dbReference>
<dbReference type="Proteomes" id="UP000649617">
    <property type="component" value="Unassembled WGS sequence"/>
</dbReference>
<keyword evidence="1" id="KW-0233">DNA recombination</keyword>
<comment type="caution">
    <text evidence="2">The sequence shown here is derived from an EMBL/GenBank/DDBJ whole genome shotgun (WGS) entry which is preliminary data.</text>
</comment>
<sequence>MLPNIEELSSSLSSPFRLFRTHGLWSLVEPSRLRFVETPSFDPTPFLDDANRRTYLRALDYVHEIPPEVPVPRVCVRTRPGKLNALLELLASSDRLKLVPKSRLKNGLRNGMFSLAKDEARDRMILDARPPNLAERTEERWIRSLGALEQLQFMYLAPEYDVAIFAEDLREFYHAFRISDQRTQRNALALCLPAADLNCTMAMGDTNAVAYGQTSHLSCILRTGALRLEQFVTLYGRPGRPGELVAGLLIDDFILLDPALRARPVSPSRGELVIEKVVQGYSDAGLLALIGGLVSALQMRRRLLSLLEVCYQELRGRKPAEVFALRTETCSELLCACSLLCLADVDLRAPGAPCIVCSDASSVKEAAVLAEVSPLFSVEVCRRGLQRGLWTRLLKPFEALLRERGAEESVPLDERDEAYESHPLWESLAQHLQFKSLNFELRRSLPQHLTNRIRPAYGFLKSAYNPADDPTRDVEIRSAWGDVPAWLAGALRGEFAELDNWLRERSMHLDQLRQLPPVQELACYSFSAGPVCSSFSTAIAPAWRTKEFPEGVPSVTLSQAGKLRAGNMMLEFVLILVSEAERLSMIYIVENPQNSWMWAQPAWKSLHKDYLTRDFLTEYCVYGTRWKKATRFRTNGQLGNQRLRCSRDHVHQVLRGRGRTSGINFTKLAEPYPRRLCELLGQALVQDAKWVEECRPLDLIRCAKCSGARFGEASHPGPRPRRRRPAAALSEVQLVEPVTAALSVTIWSDLLTPSDLFREDGRFFLHIREPKTRGRGARVQHSTIKLDPEIAAFVMSTASLLRPSESLYFGSPNVYRRRWDRLLTALGVPLSLAITPGSIRGGGAVAAYQSGALISEIQWQMRLRSQNTLAYYLQEVSAGSVLPSLPIQAREQISAAVAFFPFALLTPPSAR</sequence>
<name>A0A812TDM3_SYMPI</name>
<evidence type="ECO:0000313" key="3">
    <source>
        <dbReference type="Proteomes" id="UP000649617"/>
    </source>
</evidence>
<keyword evidence="3" id="KW-1185">Reference proteome</keyword>
<evidence type="ECO:0000313" key="2">
    <source>
        <dbReference type="EMBL" id="CAE7517473.1"/>
    </source>
</evidence>
<dbReference type="InterPro" id="IPR011010">
    <property type="entry name" value="DNA_brk_join_enz"/>
</dbReference>
<dbReference type="GO" id="GO:0006310">
    <property type="term" value="P:DNA recombination"/>
    <property type="evidence" value="ECO:0007669"/>
    <property type="project" value="UniProtKB-KW"/>
</dbReference>